<dbReference type="CDD" id="cd02933">
    <property type="entry name" value="OYE_like_FMN"/>
    <property type="match status" value="1"/>
</dbReference>
<dbReference type="AlphaFoldDB" id="A0A226X0Z9"/>
<dbReference type="PANTHER" id="PTHR22893">
    <property type="entry name" value="NADH OXIDOREDUCTASE-RELATED"/>
    <property type="match status" value="1"/>
</dbReference>
<dbReference type="eggNOG" id="COG1902">
    <property type="taxonomic scope" value="Bacteria"/>
</dbReference>
<dbReference type="GO" id="GO:0005829">
    <property type="term" value="C:cytosol"/>
    <property type="evidence" value="ECO:0007669"/>
    <property type="project" value="TreeGrafter"/>
</dbReference>
<comment type="caution">
    <text evidence="5">The sequence shown here is derived from an EMBL/GenBank/DDBJ whole genome shotgun (WGS) entry which is preliminary data.</text>
</comment>
<sequence length="385" mass="40877">MSTDPLFVPLQLGALSLPNRIVMPALTRMRAGPGGVPLPISAEYYAQRATAGLIITEATAISVNGHGYPQMPGIYSPEQVAGWRAVTEAVHARGGRIVLQIVHHGRWSHSTYNPDGSLPVAPSAIAAPGLAYTPAFQQEPYETPHALDTLEISEIVVSFWSAARNALDAGFDGVEIHGANGFLLDQFLQDGSNHRTDEYGGSIENRTRLLLEVVDAITDVIGADRTAVRLSPHGNLGGLHDSDTVLHFTHVIRELGQRKLAYLHLIEPRASSAGYGDDASVDSANNAALFRHAFDGPMITAGGYNPGTAVQVLESGLADAVAFGRMFIANPDLPERIRENAVLNPFDRATAYAGDAHGLTDYPALTAVQHRGSQTGAGLADLAST</sequence>
<feature type="domain" description="NADH:flavin oxidoreductase/NADH oxidase N-terminal" evidence="4">
    <location>
        <begin position="6"/>
        <end position="341"/>
    </location>
</feature>
<evidence type="ECO:0000256" key="3">
    <source>
        <dbReference type="ARBA" id="ARBA00023002"/>
    </source>
</evidence>
<dbReference type="FunFam" id="3.20.20.70:FF:000059">
    <property type="entry name" value="N-ethylmaleimide reductase, FMN-linked"/>
    <property type="match status" value="1"/>
</dbReference>
<protein>
    <submittedName>
        <fullName evidence="5">N-ethylmaleimide reductase</fullName>
    </submittedName>
</protein>
<evidence type="ECO:0000313" key="5">
    <source>
        <dbReference type="EMBL" id="OXC77126.1"/>
    </source>
</evidence>
<dbReference type="InterPro" id="IPR001155">
    <property type="entry name" value="OxRdtase_FMN_N"/>
</dbReference>
<name>A0A226X0Z9_CABSO</name>
<keyword evidence="3" id="KW-0560">Oxidoreductase</keyword>
<accession>A0A226X0Z9</accession>
<evidence type="ECO:0000256" key="2">
    <source>
        <dbReference type="ARBA" id="ARBA00005979"/>
    </source>
</evidence>
<dbReference type="Proteomes" id="UP000214720">
    <property type="component" value="Unassembled WGS sequence"/>
</dbReference>
<dbReference type="SUPFAM" id="SSF51395">
    <property type="entry name" value="FMN-linked oxidoreductases"/>
    <property type="match status" value="1"/>
</dbReference>
<dbReference type="InterPro" id="IPR045247">
    <property type="entry name" value="Oye-like"/>
</dbReference>
<comment type="similarity">
    <text evidence="2">Belongs to the NADH:flavin oxidoreductase/NADH oxidase family.</text>
</comment>
<comment type="cofactor">
    <cofactor evidence="1">
        <name>FMN</name>
        <dbReference type="ChEBI" id="CHEBI:58210"/>
    </cofactor>
</comment>
<dbReference type="InterPro" id="IPR013785">
    <property type="entry name" value="Aldolase_TIM"/>
</dbReference>
<evidence type="ECO:0000256" key="1">
    <source>
        <dbReference type="ARBA" id="ARBA00001917"/>
    </source>
</evidence>
<reference evidence="6" key="1">
    <citation type="submission" date="2017-01" db="EMBL/GenBank/DDBJ databases">
        <title>Genome Analysis of Deinococcus marmoris KOPRI26562.</title>
        <authorList>
            <person name="Kim J.H."/>
            <person name="Oh H.-M."/>
        </authorList>
    </citation>
    <scope>NUCLEOTIDE SEQUENCE [LARGE SCALE GENOMIC DNA]</scope>
    <source>
        <strain evidence="6">PAMC 26633</strain>
    </source>
</reference>
<dbReference type="Pfam" id="PF00724">
    <property type="entry name" value="Oxidored_FMN"/>
    <property type="match status" value="1"/>
</dbReference>
<dbReference type="OrthoDB" id="8985337at2"/>
<proteinExistence type="inferred from homology"/>
<gene>
    <name evidence="5" type="ORF">BSU04_19115</name>
</gene>
<dbReference type="PANTHER" id="PTHR22893:SF98">
    <property type="entry name" value="OXIDOREDUCTASE"/>
    <property type="match status" value="1"/>
</dbReference>
<dbReference type="RefSeq" id="WP_089161904.1">
    <property type="nucleotide sequence ID" value="NZ_MTHB01000110.1"/>
</dbReference>
<evidence type="ECO:0000259" key="4">
    <source>
        <dbReference type="Pfam" id="PF00724"/>
    </source>
</evidence>
<organism evidence="5 6">
    <name type="scientific">Caballeronia sordidicola</name>
    <name type="common">Burkholderia sordidicola</name>
    <dbReference type="NCBI Taxonomy" id="196367"/>
    <lineage>
        <taxon>Bacteria</taxon>
        <taxon>Pseudomonadati</taxon>
        <taxon>Pseudomonadota</taxon>
        <taxon>Betaproteobacteria</taxon>
        <taxon>Burkholderiales</taxon>
        <taxon>Burkholderiaceae</taxon>
        <taxon>Caballeronia</taxon>
    </lineage>
</organism>
<dbReference type="Gene3D" id="3.20.20.70">
    <property type="entry name" value="Aldolase class I"/>
    <property type="match status" value="1"/>
</dbReference>
<dbReference type="GO" id="GO:0010181">
    <property type="term" value="F:FMN binding"/>
    <property type="evidence" value="ECO:0007669"/>
    <property type="project" value="InterPro"/>
</dbReference>
<dbReference type="GO" id="GO:0016628">
    <property type="term" value="F:oxidoreductase activity, acting on the CH-CH group of donors, NAD or NADP as acceptor"/>
    <property type="evidence" value="ECO:0007669"/>
    <property type="project" value="UniProtKB-ARBA"/>
</dbReference>
<dbReference type="EMBL" id="MTHB01000110">
    <property type="protein sequence ID" value="OXC77126.1"/>
    <property type="molecule type" value="Genomic_DNA"/>
</dbReference>
<evidence type="ECO:0000313" key="6">
    <source>
        <dbReference type="Proteomes" id="UP000214720"/>
    </source>
</evidence>